<proteinExistence type="predicted"/>
<dbReference type="AlphaFoldDB" id="A0AAV4SSW6"/>
<keyword evidence="2" id="KW-1185">Reference proteome</keyword>
<organism evidence="1 2">
    <name type="scientific">Caerostris extrusa</name>
    <name type="common">Bark spider</name>
    <name type="synonym">Caerostris bankana</name>
    <dbReference type="NCBI Taxonomy" id="172846"/>
    <lineage>
        <taxon>Eukaryota</taxon>
        <taxon>Metazoa</taxon>
        <taxon>Ecdysozoa</taxon>
        <taxon>Arthropoda</taxon>
        <taxon>Chelicerata</taxon>
        <taxon>Arachnida</taxon>
        <taxon>Araneae</taxon>
        <taxon>Araneomorphae</taxon>
        <taxon>Entelegynae</taxon>
        <taxon>Araneoidea</taxon>
        <taxon>Araneidae</taxon>
        <taxon>Caerostris</taxon>
    </lineage>
</organism>
<comment type="caution">
    <text evidence="1">The sequence shown here is derived from an EMBL/GenBank/DDBJ whole genome shotgun (WGS) entry which is preliminary data.</text>
</comment>
<sequence>MYAPTMLISQIADCDILKEWTGESLFATPHLHVVDSLRGLALLGLSQKRCCHPDSLTSTSETLLLELEQCIEQIHCWSAWCKGIKNGSVRFEICLMGYVLKENFRK</sequence>
<gene>
    <name evidence="1" type="ORF">CEXT_551501</name>
</gene>
<dbReference type="EMBL" id="BPLR01010173">
    <property type="protein sequence ID" value="GIY37453.1"/>
    <property type="molecule type" value="Genomic_DNA"/>
</dbReference>
<name>A0AAV4SSW6_CAEEX</name>
<reference evidence="1 2" key="1">
    <citation type="submission" date="2021-06" db="EMBL/GenBank/DDBJ databases">
        <title>Caerostris extrusa draft genome.</title>
        <authorList>
            <person name="Kono N."/>
            <person name="Arakawa K."/>
        </authorList>
    </citation>
    <scope>NUCLEOTIDE SEQUENCE [LARGE SCALE GENOMIC DNA]</scope>
</reference>
<accession>A0AAV4SSW6</accession>
<protein>
    <submittedName>
        <fullName evidence="1">Uncharacterized protein</fullName>
    </submittedName>
</protein>
<dbReference type="Proteomes" id="UP001054945">
    <property type="component" value="Unassembled WGS sequence"/>
</dbReference>
<evidence type="ECO:0000313" key="2">
    <source>
        <dbReference type="Proteomes" id="UP001054945"/>
    </source>
</evidence>
<evidence type="ECO:0000313" key="1">
    <source>
        <dbReference type="EMBL" id="GIY37453.1"/>
    </source>
</evidence>